<dbReference type="EMBL" id="JAVDTF010000002">
    <property type="protein sequence ID" value="MDR6784120.1"/>
    <property type="molecule type" value="Genomic_DNA"/>
</dbReference>
<sequence length="102" mass="11790">MIYSNKKVQTSANLAAQNAKIIANVNALKEKDLLRIEGNDVFVYPAIWKDQATALNWLKCLHIYCMLKHRFKEKDPLNFKHFTTGELIGTFKNKKATLLFTF</sequence>
<evidence type="ECO:0000313" key="1">
    <source>
        <dbReference type="EMBL" id="MDR6784120.1"/>
    </source>
</evidence>
<protein>
    <submittedName>
        <fullName evidence="1">Uncharacterized protein</fullName>
    </submittedName>
</protein>
<organism evidence="1 2">
    <name type="scientific">Pedobacter africanus</name>
    <dbReference type="NCBI Taxonomy" id="151894"/>
    <lineage>
        <taxon>Bacteria</taxon>
        <taxon>Pseudomonadati</taxon>
        <taxon>Bacteroidota</taxon>
        <taxon>Sphingobacteriia</taxon>
        <taxon>Sphingobacteriales</taxon>
        <taxon>Sphingobacteriaceae</taxon>
        <taxon>Pedobacter</taxon>
    </lineage>
</organism>
<name>A0ACC6KXN1_9SPHI</name>
<dbReference type="Proteomes" id="UP001246858">
    <property type="component" value="Unassembled WGS sequence"/>
</dbReference>
<evidence type="ECO:0000313" key="2">
    <source>
        <dbReference type="Proteomes" id="UP001246858"/>
    </source>
</evidence>
<reference evidence="1" key="1">
    <citation type="submission" date="2023-07" db="EMBL/GenBank/DDBJ databases">
        <title>Sorghum-associated microbial communities from plants grown in Nebraska, USA.</title>
        <authorList>
            <person name="Schachtman D."/>
        </authorList>
    </citation>
    <scope>NUCLEOTIDE SEQUENCE</scope>
    <source>
        <strain evidence="1">2697</strain>
    </source>
</reference>
<gene>
    <name evidence="1" type="ORF">J2X78_002685</name>
</gene>
<accession>A0ACC6KXN1</accession>
<keyword evidence="2" id="KW-1185">Reference proteome</keyword>
<comment type="caution">
    <text evidence="1">The sequence shown here is derived from an EMBL/GenBank/DDBJ whole genome shotgun (WGS) entry which is preliminary data.</text>
</comment>
<proteinExistence type="predicted"/>